<dbReference type="Proteomes" id="UP000628560">
    <property type="component" value="Unassembled WGS sequence"/>
</dbReference>
<sequence>MWWQWLSGVVPVCLFGWLLEKGLNKDRADTQAKIDRIWKHMSELEERARRHSDWNRAICEKMMYDKERGYLRERLERDYNPVHIEGDGPFDLMFRKDEEIRRRLDELFPEKKTSDFLE</sequence>
<evidence type="ECO:0008006" key="3">
    <source>
        <dbReference type="Google" id="ProtNLM"/>
    </source>
</evidence>
<evidence type="ECO:0000313" key="1">
    <source>
        <dbReference type="EMBL" id="MBF4179678.1"/>
    </source>
</evidence>
<gene>
    <name evidence="1" type="ORF">ISP11_17575</name>
</gene>
<organism evidence="1 2">
    <name type="scientific">Lelliottia nimipressuralis</name>
    <dbReference type="NCBI Taxonomy" id="69220"/>
    <lineage>
        <taxon>Bacteria</taxon>
        <taxon>Pseudomonadati</taxon>
        <taxon>Pseudomonadota</taxon>
        <taxon>Gammaproteobacteria</taxon>
        <taxon>Enterobacterales</taxon>
        <taxon>Enterobacteriaceae</taxon>
        <taxon>Lelliottia</taxon>
    </lineage>
</organism>
<proteinExistence type="predicted"/>
<dbReference type="EMBL" id="JADIXP010000012">
    <property type="protein sequence ID" value="MBF4179678.1"/>
    <property type="molecule type" value="Genomic_DNA"/>
</dbReference>
<dbReference type="AlphaFoldDB" id="A0ABD4KCL8"/>
<protein>
    <recommendedName>
        <fullName evidence="3">Phage protein</fullName>
    </recommendedName>
</protein>
<name>A0ABD4KCL8_9ENTR</name>
<reference evidence="1 2" key="1">
    <citation type="submission" date="2020-11" db="EMBL/GenBank/DDBJ databases">
        <title>Identification of Lelliottia nimipressuralis from Wound Infection by Whole Genome-Based Bacterial Identification.</title>
        <authorList>
            <person name="Navarathna D.H."/>
            <person name="Choi H."/>
            <person name="Jinadatha C."/>
            <person name="Chatterjee P."/>
            <person name="Hwang M."/>
        </authorList>
    </citation>
    <scope>NUCLEOTIDE SEQUENCE [LARGE SCALE GENOMIC DNA]</scope>
    <source>
        <strain evidence="1 2">DN2020</strain>
    </source>
</reference>
<evidence type="ECO:0000313" key="2">
    <source>
        <dbReference type="Proteomes" id="UP000628560"/>
    </source>
</evidence>
<dbReference type="RefSeq" id="WP_194513976.1">
    <property type="nucleotide sequence ID" value="NZ_JADIXP010000012.1"/>
</dbReference>
<accession>A0ABD4KCL8</accession>
<comment type="caution">
    <text evidence="1">The sequence shown here is derived from an EMBL/GenBank/DDBJ whole genome shotgun (WGS) entry which is preliminary data.</text>
</comment>